<dbReference type="Proteomes" id="UP000186112">
    <property type="component" value="Unassembled WGS sequence"/>
</dbReference>
<dbReference type="EMBL" id="LTDM01000032">
    <property type="protein sequence ID" value="OLS02345.1"/>
    <property type="molecule type" value="Genomic_DNA"/>
</dbReference>
<proteinExistence type="predicted"/>
<dbReference type="Pfam" id="PF04069">
    <property type="entry name" value="OpuAC"/>
    <property type="match status" value="1"/>
</dbReference>
<keyword evidence="3" id="KW-1185">Reference proteome</keyword>
<dbReference type="InterPro" id="IPR007210">
    <property type="entry name" value="ABC_Gly_betaine_transp_sub-bd"/>
</dbReference>
<comment type="caution">
    <text evidence="2">The sequence shown here is derived from an EMBL/GenBank/DDBJ whole genome shotgun (WGS) entry which is preliminary data.</text>
</comment>
<dbReference type="SUPFAM" id="SSF53850">
    <property type="entry name" value="Periplasmic binding protein-like II"/>
    <property type="match status" value="1"/>
</dbReference>
<evidence type="ECO:0000313" key="2">
    <source>
        <dbReference type="EMBL" id="OLS02345.1"/>
    </source>
</evidence>
<dbReference type="OrthoDB" id="9801163at2"/>
<reference evidence="2 3" key="1">
    <citation type="submission" date="2016-02" db="EMBL/GenBank/DDBJ databases">
        <title>Genome sequence of Tissierella creatinophila DSM 6911.</title>
        <authorList>
            <person name="Poehlein A."/>
            <person name="Daniel R."/>
        </authorList>
    </citation>
    <scope>NUCLEOTIDE SEQUENCE [LARGE SCALE GENOMIC DNA]</scope>
    <source>
        <strain evidence="2 3">DSM 6911</strain>
    </source>
</reference>
<dbReference type="Gene3D" id="3.40.190.120">
    <property type="entry name" value="Osmoprotection protein (prox), domain 2"/>
    <property type="match status" value="1"/>
</dbReference>
<dbReference type="GO" id="GO:0043190">
    <property type="term" value="C:ATP-binding cassette (ABC) transporter complex"/>
    <property type="evidence" value="ECO:0007669"/>
    <property type="project" value="InterPro"/>
</dbReference>
<organism evidence="2 3">
    <name type="scientific">Tissierella creatinophila DSM 6911</name>
    <dbReference type="NCBI Taxonomy" id="1123403"/>
    <lineage>
        <taxon>Bacteria</taxon>
        <taxon>Bacillati</taxon>
        <taxon>Bacillota</taxon>
        <taxon>Tissierellia</taxon>
        <taxon>Tissierellales</taxon>
        <taxon>Tissierellaceae</taxon>
        <taxon>Tissierella</taxon>
    </lineage>
</organism>
<name>A0A1U7M4Y7_TISCR</name>
<evidence type="ECO:0000259" key="1">
    <source>
        <dbReference type="Pfam" id="PF04069"/>
    </source>
</evidence>
<dbReference type="AlphaFoldDB" id="A0A1U7M4Y7"/>
<dbReference type="GO" id="GO:0022857">
    <property type="term" value="F:transmembrane transporter activity"/>
    <property type="evidence" value="ECO:0007669"/>
    <property type="project" value="InterPro"/>
</dbReference>
<sequence>MNKKIISIFLALTLVFLVGCQTDKGTKQDNGGKTGENKIVIGSKPMAEQYILVEILASLIEENTDIEVEKKLGIAGGTSNLHPAIIKGDIDLYPEYSGTGWLFVLKEELINDPEKLFDETKKRYEKEYDLIWSEPYGFNNTFTLAMKKTKADEMGIENFSELGEKSNSLKFGAEYDFFERDDGFPELSKKYNLNFKDKKELDIALKYKAVDSGEVDVINAFSTDGLLKEYEMKVLKDDKNFFPSYKAATIVRKETLQKYPELEGVLDKMTGLILDEDMIEMNLKVEKNGEDPKDVAEEFLKKKGLKK</sequence>
<dbReference type="Gene3D" id="3.40.190.10">
    <property type="entry name" value="Periplasmic binding protein-like II"/>
    <property type="match status" value="1"/>
</dbReference>
<feature type="domain" description="ABC-type glycine betaine transport system substrate-binding" evidence="1">
    <location>
        <begin position="38"/>
        <end position="302"/>
    </location>
</feature>
<dbReference type="PROSITE" id="PS51257">
    <property type="entry name" value="PROKAR_LIPOPROTEIN"/>
    <property type="match status" value="1"/>
</dbReference>
<dbReference type="RefSeq" id="WP_075727131.1">
    <property type="nucleotide sequence ID" value="NZ_LTDM01000032.1"/>
</dbReference>
<gene>
    <name evidence="2" type="primary">opuBC</name>
    <name evidence="2" type="ORF">TICRE_17320</name>
</gene>
<evidence type="ECO:0000313" key="3">
    <source>
        <dbReference type="Proteomes" id="UP000186112"/>
    </source>
</evidence>
<accession>A0A1U7M4Y7</accession>
<protein>
    <submittedName>
        <fullName evidence="2">Choline-binding protein</fullName>
    </submittedName>
</protein>